<comment type="caution">
    <text evidence="5">The sequence shown here is derived from an EMBL/GenBank/DDBJ whole genome shotgun (WGS) entry which is preliminary data.</text>
</comment>
<reference evidence="6" key="1">
    <citation type="journal article" date="2023" name="Commun. Biol.">
        <title>Genome analysis of Parmales, the sister group of diatoms, reveals the evolutionary specialization of diatoms from phago-mixotrophs to photoautotrophs.</title>
        <authorList>
            <person name="Ban H."/>
            <person name="Sato S."/>
            <person name="Yoshikawa S."/>
            <person name="Yamada K."/>
            <person name="Nakamura Y."/>
            <person name="Ichinomiya M."/>
            <person name="Sato N."/>
            <person name="Blanc-Mathieu R."/>
            <person name="Endo H."/>
            <person name="Kuwata A."/>
            <person name="Ogata H."/>
        </authorList>
    </citation>
    <scope>NUCLEOTIDE SEQUENCE [LARGE SCALE GENOMIC DNA]</scope>
    <source>
        <strain evidence="6">NIES 3701</strain>
    </source>
</reference>
<feature type="region of interest" description="Disordered" evidence="3">
    <location>
        <begin position="1"/>
        <end position="73"/>
    </location>
</feature>
<feature type="compositionally biased region" description="Polar residues" evidence="3">
    <location>
        <begin position="57"/>
        <end position="68"/>
    </location>
</feature>
<dbReference type="GO" id="GO:0036158">
    <property type="term" value="P:outer dynein arm assembly"/>
    <property type="evidence" value="ECO:0007669"/>
    <property type="project" value="InterPro"/>
</dbReference>
<keyword evidence="6" id="KW-1185">Reference proteome</keyword>
<feature type="domain" description="ODAD1 central coiled coil region" evidence="4">
    <location>
        <begin position="263"/>
        <end position="449"/>
    </location>
</feature>
<evidence type="ECO:0000256" key="3">
    <source>
        <dbReference type="SAM" id="MobiDB-lite"/>
    </source>
</evidence>
<evidence type="ECO:0000259" key="4">
    <source>
        <dbReference type="Pfam" id="PF21773"/>
    </source>
</evidence>
<feature type="coiled-coil region" evidence="2">
    <location>
        <begin position="358"/>
        <end position="392"/>
    </location>
</feature>
<dbReference type="GO" id="GO:0036064">
    <property type="term" value="C:ciliary basal body"/>
    <property type="evidence" value="ECO:0007669"/>
    <property type="project" value="TreeGrafter"/>
</dbReference>
<proteinExistence type="predicted"/>
<accession>A0A9W6ZZT6</accession>
<dbReference type="InterPro" id="IPR049258">
    <property type="entry name" value="ODAD1_CC"/>
</dbReference>
<sequence length="623" mass="69961">MVATPASSVVSASASSTKPGGGTFKGRKFKPSALASPSPNSKTGPNTEGKTPKAPLTTDSNKEAPSSQHKGRKHLNLAAVQLALAENEDGVETMKREVSEFQETELSAAHSELVNLRKVHDKLYLDADQADLTHKAVCEELSQLERLAGVGNKAAAAGSPMELVNKLNARLSDTQRKLKISTEQKLVFGHMIERLKGKLLSLQKDDNKLKQKVAMQQHELTSSSLQKQQAEIELKQEEDKLEDLLERLEHKRGSHEQRISGIKQIIEERAELLHRQHERNKKKEEILTKADMGQDEEQKLKRMNVIRQLYTTILEKKMSDDEEHLSSLENTFHRLRNVTGLSNVEEVVEKFLTRTTKNAQLQATADELLKKIESLKVENKKSRRQLEETIQRTVGNAGNREVYQEVDLIDNAVGSAVKQCEDSKQRATKLSVTIGELRETVARFLSKIQNKIVPVPSVKNLGENIHLLDADLTEMMKAVAANLTMKDDDDITVESPQKGNDGNQSFSKMAGNNLGKIMYHKMMTTEPDQSPRNVRVHTKLNMVQLGKHAQITLLDPSFMNDNPPPSAQHFMPNSRLLHDVHDDEQATVVDRDTVKKLAKLVVTQDETEKRKAKKKKSENEEEW</sequence>
<evidence type="ECO:0000256" key="1">
    <source>
        <dbReference type="ARBA" id="ARBA00023054"/>
    </source>
</evidence>
<dbReference type="InterPro" id="IPR033192">
    <property type="entry name" value="ODAD3"/>
</dbReference>
<dbReference type="GO" id="GO:0097542">
    <property type="term" value="C:ciliary tip"/>
    <property type="evidence" value="ECO:0007669"/>
    <property type="project" value="TreeGrafter"/>
</dbReference>
<dbReference type="Proteomes" id="UP001165085">
    <property type="component" value="Unassembled WGS sequence"/>
</dbReference>
<feature type="region of interest" description="Disordered" evidence="3">
    <location>
        <begin position="604"/>
        <end position="623"/>
    </location>
</feature>
<dbReference type="PANTHER" id="PTHR46518">
    <property type="entry name" value="COILED-COIL DOMAIN-CONTAINING PROTEIN 151"/>
    <property type="match status" value="1"/>
</dbReference>
<evidence type="ECO:0000313" key="5">
    <source>
        <dbReference type="EMBL" id="GMH60180.1"/>
    </source>
</evidence>
<dbReference type="OrthoDB" id="10255247at2759"/>
<gene>
    <name evidence="5" type="ORF">TrST_g8380</name>
</gene>
<evidence type="ECO:0000256" key="2">
    <source>
        <dbReference type="SAM" id="Coils"/>
    </source>
</evidence>
<keyword evidence="1 2" id="KW-0175">Coiled coil</keyword>
<feature type="compositionally biased region" description="Polar residues" evidence="3">
    <location>
        <begin position="35"/>
        <end position="49"/>
    </location>
</feature>
<evidence type="ECO:0000313" key="6">
    <source>
        <dbReference type="Proteomes" id="UP001165085"/>
    </source>
</evidence>
<dbReference type="PANTHER" id="PTHR46518:SF1">
    <property type="entry name" value="OUTER DYNEIN ARM-DOCKING COMPLEX SUBUNIT 3"/>
    <property type="match status" value="1"/>
</dbReference>
<dbReference type="Pfam" id="PF21773">
    <property type="entry name" value="ODAD1_CC"/>
    <property type="match status" value="1"/>
</dbReference>
<feature type="compositionally biased region" description="Low complexity" evidence="3">
    <location>
        <begin position="1"/>
        <end position="16"/>
    </location>
</feature>
<dbReference type="AlphaFoldDB" id="A0A9W6ZZT6"/>
<feature type="coiled-coil region" evidence="2">
    <location>
        <begin position="164"/>
        <end position="258"/>
    </location>
</feature>
<dbReference type="GO" id="GO:0003341">
    <property type="term" value="P:cilium movement"/>
    <property type="evidence" value="ECO:0007669"/>
    <property type="project" value="InterPro"/>
</dbReference>
<dbReference type="GO" id="GO:0035253">
    <property type="term" value="C:ciliary rootlet"/>
    <property type="evidence" value="ECO:0007669"/>
    <property type="project" value="TreeGrafter"/>
</dbReference>
<dbReference type="EMBL" id="BRXY01000063">
    <property type="protein sequence ID" value="GMH60180.1"/>
    <property type="molecule type" value="Genomic_DNA"/>
</dbReference>
<protein>
    <recommendedName>
        <fullName evidence="4">ODAD1 central coiled coil region domain-containing protein</fullName>
    </recommendedName>
</protein>
<name>A0A9W6ZZT6_9STRA</name>
<organism evidence="5 6">
    <name type="scientific">Triparma strigata</name>
    <dbReference type="NCBI Taxonomy" id="1606541"/>
    <lineage>
        <taxon>Eukaryota</taxon>
        <taxon>Sar</taxon>
        <taxon>Stramenopiles</taxon>
        <taxon>Ochrophyta</taxon>
        <taxon>Bolidophyceae</taxon>
        <taxon>Parmales</taxon>
        <taxon>Triparmaceae</taxon>
        <taxon>Triparma</taxon>
    </lineage>
</organism>